<protein>
    <recommendedName>
        <fullName evidence="4">DUF2178 domain-containing protein</fullName>
    </recommendedName>
</protein>
<reference evidence="2 3" key="2">
    <citation type="journal article" date="2016" name="Int. J. Syst. Evol. Microbiol.">
        <title>Pyrococcus kukulkanii sp. nov., a hyperthermophilic, piezophilic archaeon isolated from a deep-sea hydrothermal vent.</title>
        <authorList>
            <person name="Callac N."/>
            <person name="Oger P."/>
            <person name="Lesongeur F."/>
            <person name="Rattray J.E."/>
            <person name="Vannier P."/>
            <person name="Michoud G."/>
            <person name="Beauverger M."/>
            <person name="Gayet N."/>
            <person name="Rouxel O."/>
            <person name="Jebbar M."/>
            <person name="Godfroy A."/>
        </authorList>
    </citation>
    <scope>NUCLEOTIDE SEQUENCE [LARGE SCALE GENOMIC DNA]</scope>
    <source>
        <strain evidence="2 3">NCB100</strain>
    </source>
</reference>
<keyword evidence="1" id="KW-0812">Transmembrane</keyword>
<dbReference type="KEGG" id="pyc:TQ32_09200"/>
<dbReference type="AlphaFoldDB" id="A0A127BBC5"/>
<proteinExistence type="predicted"/>
<reference evidence="3" key="1">
    <citation type="submission" date="2015-02" db="EMBL/GenBank/DDBJ databases">
        <title>Pyrococcus kukulkanii sp. nov., a novel hyperthermophilic archaeon isolated from a deep-sea hydrothermal vent at the Guaymas Basin.</title>
        <authorList>
            <person name="Oger P.M."/>
            <person name="Callac N."/>
            <person name="Jebbar M."/>
            <person name="Godfroy A."/>
        </authorList>
    </citation>
    <scope>NUCLEOTIDE SEQUENCE [LARGE SCALE GENOMIC DNA]</scope>
    <source>
        <strain evidence="3">NCB100</strain>
    </source>
</reference>
<dbReference type="EMBL" id="CP010835">
    <property type="protein sequence ID" value="AMM54640.1"/>
    <property type="molecule type" value="Genomic_DNA"/>
</dbReference>
<keyword evidence="1" id="KW-1133">Transmembrane helix</keyword>
<gene>
    <name evidence="2" type="ORF">TQ32_09200</name>
</gene>
<evidence type="ECO:0000313" key="2">
    <source>
        <dbReference type="EMBL" id="AMM54640.1"/>
    </source>
</evidence>
<organism evidence="2 3">
    <name type="scientific">Pyrococcus kukulkanii</name>
    <dbReference type="NCBI Taxonomy" id="1609559"/>
    <lineage>
        <taxon>Archaea</taxon>
        <taxon>Methanobacteriati</taxon>
        <taxon>Methanobacteriota</taxon>
        <taxon>Thermococci</taxon>
        <taxon>Thermococcales</taxon>
        <taxon>Thermococcaceae</taxon>
        <taxon>Pyrococcus</taxon>
    </lineage>
</organism>
<sequence>MVVRMEVERIVPLGIIVAMGAFLGWFIGRGSFVGAMVVFALGAVILNLYYEFLRRRGYILEDERTIRIEEISARRTLQVISIILAISMMYFSTKVRSDSSYKGLMAFSGLLLFALLIIHGALRIYYSRVM</sequence>
<keyword evidence="1" id="KW-0472">Membrane</keyword>
<dbReference type="PATRIC" id="fig|1609559.3.peg.1909"/>
<dbReference type="Proteomes" id="UP000070587">
    <property type="component" value="Chromosome"/>
</dbReference>
<feature type="transmembrane region" description="Helical" evidence="1">
    <location>
        <begin position="33"/>
        <end position="52"/>
    </location>
</feature>
<dbReference type="STRING" id="1609559.TQ32_09200"/>
<feature type="transmembrane region" description="Helical" evidence="1">
    <location>
        <begin position="104"/>
        <end position="126"/>
    </location>
</feature>
<feature type="transmembrane region" description="Helical" evidence="1">
    <location>
        <begin position="7"/>
        <end position="27"/>
    </location>
</feature>
<name>A0A127BBC5_9EURY</name>
<accession>A0A127BBC5</accession>
<evidence type="ECO:0000313" key="3">
    <source>
        <dbReference type="Proteomes" id="UP000070587"/>
    </source>
</evidence>
<evidence type="ECO:0008006" key="4">
    <source>
        <dbReference type="Google" id="ProtNLM"/>
    </source>
</evidence>
<dbReference type="Pfam" id="PF09946">
    <property type="entry name" value="DUF2178"/>
    <property type="match status" value="1"/>
</dbReference>
<feature type="transmembrane region" description="Helical" evidence="1">
    <location>
        <begin position="73"/>
        <end position="92"/>
    </location>
</feature>
<evidence type="ECO:0000256" key="1">
    <source>
        <dbReference type="SAM" id="Phobius"/>
    </source>
</evidence>
<dbReference type="InterPro" id="IPR019235">
    <property type="entry name" value="DUF2178_TM"/>
</dbReference>